<evidence type="ECO:0000259" key="2">
    <source>
        <dbReference type="Pfam" id="PF01431"/>
    </source>
</evidence>
<dbReference type="Proteomes" id="UP001321473">
    <property type="component" value="Unassembled WGS sequence"/>
</dbReference>
<evidence type="ECO:0000313" key="3">
    <source>
        <dbReference type="EMBL" id="KAK8770489.1"/>
    </source>
</evidence>
<name>A0AAQ4E6Z9_AMBAM</name>
<dbReference type="InterPro" id="IPR000718">
    <property type="entry name" value="Peptidase_M13"/>
</dbReference>
<protein>
    <recommendedName>
        <fullName evidence="2">Peptidase M13 C-terminal domain-containing protein</fullName>
    </recommendedName>
</protein>
<dbReference type="InterPro" id="IPR042089">
    <property type="entry name" value="Peptidase_M13_dom_2"/>
</dbReference>
<dbReference type="SUPFAM" id="SSF55486">
    <property type="entry name" value="Metalloproteases ('zincins'), catalytic domain"/>
    <property type="match status" value="1"/>
</dbReference>
<dbReference type="AlphaFoldDB" id="A0AAQ4E6Z9"/>
<dbReference type="GO" id="GO:0005886">
    <property type="term" value="C:plasma membrane"/>
    <property type="evidence" value="ECO:0007669"/>
    <property type="project" value="TreeGrafter"/>
</dbReference>
<evidence type="ECO:0000256" key="1">
    <source>
        <dbReference type="SAM" id="MobiDB-lite"/>
    </source>
</evidence>
<dbReference type="Gene3D" id="1.10.1380.10">
    <property type="entry name" value="Neutral endopeptidase , domain2"/>
    <property type="match status" value="1"/>
</dbReference>
<dbReference type="InterPro" id="IPR018497">
    <property type="entry name" value="Peptidase_M13_C"/>
</dbReference>
<dbReference type="GO" id="GO:0004222">
    <property type="term" value="F:metalloendopeptidase activity"/>
    <property type="evidence" value="ECO:0007669"/>
    <property type="project" value="InterPro"/>
</dbReference>
<feature type="domain" description="Peptidase M13 C-terminal" evidence="2">
    <location>
        <begin position="645"/>
        <end position="743"/>
    </location>
</feature>
<organism evidence="3 4">
    <name type="scientific">Amblyomma americanum</name>
    <name type="common">Lone star tick</name>
    <dbReference type="NCBI Taxonomy" id="6943"/>
    <lineage>
        <taxon>Eukaryota</taxon>
        <taxon>Metazoa</taxon>
        <taxon>Ecdysozoa</taxon>
        <taxon>Arthropoda</taxon>
        <taxon>Chelicerata</taxon>
        <taxon>Arachnida</taxon>
        <taxon>Acari</taxon>
        <taxon>Parasitiformes</taxon>
        <taxon>Ixodida</taxon>
        <taxon>Ixodoidea</taxon>
        <taxon>Ixodidae</taxon>
        <taxon>Amblyomminae</taxon>
        <taxon>Amblyomma</taxon>
    </lineage>
</organism>
<dbReference type="GO" id="GO:0016485">
    <property type="term" value="P:protein processing"/>
    <property type="evidence" value="ECO:0007669"/>
    <property type="project" value="TreeGrafter"/>
</dbReference>
<dbReference type="Gene3D" id="3.40.390.10">
    <property type="entry name" value="Collagenase (Catalytic Domain)"/>
    <property type="match status" value="2"/>
</dbReference>
<dbReference type="InterPro" id="IPR024079">
    <property type="entry name" value="MetalloPept_cat_dom_sf"/>
</dbReference>
<accession>A0AAQ4E6Z9</accession>
<gene>
    <name evidence="3" type="ORF">V5799_013046</name>
</gene>
<comment type="caution">
    <text evidence="3">The sequence shown here is derived from an EMBL/GenBank/DDBJ whole genome shotgun (WGS) entry which is preliminary data.</text>
</comment>
<feature type="region of interest" description="Disordered" evidence="1">
    <location>
        <begin position="63"/>
        <end position="82"/>
    </location>
</feature>
<dbReference type="PANTHER" id="PTHR11733">
    <property type="entry name" value="ZINC METALLOPROTEASE FAMILY M13 NEPRILYSIN-RELATED"/>
    <property type="match status" value="1"/>
</dbReference>
<dbReference type="Pfam" id="PF01431">
    <property type="entry name" value="Peptidase_M13"/>
    <property type="match status" value="1"/>
</dbReference>
<dbReference type="PANTHER" id="PTHR11733:SF241">
    <property type="entry name" value="GH26575P-RELATED"/>
    <property type="match status" value="1"/>
</dbReference>
<keyword evidence="4" id="KW-1185">Reference proteome</keyword>
<proteinExistence type="predicted"/>
<evidence type="ECO:0000313" key="4">
    <source>
        <dbReference type="Proteomes" id="UP001321473"/>
    </source>
</evidence>
<reference evidence="3 4" key="1">
    <citation type="journal article" date="2023" name="Arcadia Sci">
        <title>De novo assembly of a long-read Amblyomma americanum tick genome.</title>
        <authorList>
            <person name="Chou S."/>
            <person name="Poskanzer K.E."/>
            <person name="Rollins M."/>
            <person name="Thuy-Boun P.S."/>
        </authorList>
    </citation>
    <scope>NUCLEOTIDE SEQUENCE [LARGE SCALE GENOMIC DNA]</scope>
    <source>
        <strain evidence="3">F_SG_1</strain>
        <tissue evidence="3">Salivary glands</tissue>
    </source>
</reference>
<dbReference type="PROSITE" id="PS51885">
    <property type="entry name" value="NEPRILYSIN"/>
    <property type="match status" value="1"/>
</dbReference>
<dbReference type="EMBL" id="JARKHS020021068">
    <property type="protein sequence ID" value="KAK8770489.1"/>
    <property type="molecule type" value="Genomic_DNA"/>
</dbReference>
<sequence length="744" mass="83495">MSLHQPPEFLPTPGKPAIPWTQWHRLFKNYLLASGSDAHPPARRKALLLHCLGVEGQRLYYALPEEKSSTPPTEGKQGSGTSDEYDAAVATLDAYFTSKTNVVVERHRFGQRTQLPGETATAFVTALRELALSCDFETLSTACKTHACLAYAARILLSINESVNPCKSFTRFVCDGWQKRNEHDVWESQFLSMLDKVTMALNNIDVPESGQNQEQRAAIIYRSCADVLEGKGDELSVVKAALLEGGIVWPQPSKDADVLYTLLHSSLKLGWDVLLDVDVEPSGGAITLFPGQFLRFVLAKHARLETTKKSEDYFEFLKKRFQREGTLTVTYEENQALVEPALSELFLAHNKISGEQIYVDIFLNASDVGLTEDRWTAALQRLNITLAPSLLQTTTTPYYLETLLSLWRQNSSDSFHTLVSWCTIQVAALFANKDLIFNYYDQDYRTAHIYHKIFCLAKAMFFSMRAPFEQYNADVLQGNALAVAKRLAMSVINSYFRLLSNWTSFDVNITGIRTGRLHERVFRNFEQHIKEDDIPIRGQLPDMTDSFVWNWQQSVHMKRVPEIDGAVHAIYSLRYFIVSFKDQDFQLMPYSLSYPLFDSQLPSSVNYGGLGAEIARALGGLFLHLNSENSSQVQPAIDCIKAGPFSDIHSIEEVLTEVLGYEVLADAYKMEDPALDNTVLGLEKYSGVQLFFIALCYIGCDGSSGGIDGEAVCDLPLQNVPEFAKAFNCKPGDPMNPTRKCQLL</sequence>